<feature type="transmembrane region" description="Helical" evidence="1">
    <location>
        <begin position="133"/>
        <end position="151"/>
    </location>
</feature>
<protein>
    <submittedName>
        <fullName evidence="2">Uncharacterized protein</fullName>
    </submittedName>
</protein>
<dbReference type="EMBL" id="CP013244">
    <property type="protein sequence ID" value="ANP45876.1"/>
    <property type="molecule type" value="Genomic_DNA"/>
</dbReference>
<dbReference type="RefSeq" id="WP_066769926.1">
    <property type="nucleotide sequence ID" value="NZ_CP013244.1"/>
</dbReference>
<dbReference type="Proteomes" id="UP000092498">
    <property type="component" value="Chromosome"/>
</dbReference>
<keyword evidence="1" id="KW-1133">Transmembrane helix</keyword>
<keyword evidence="1" id="KW-0812">Transmembrane</keyword>
<feature type="transmembrane region" description="Helical" evidence="1">
    <location>
        <begin position="29"/>
        <end position="51"/>
    </location>
</feature>
<accession>A0A1B1AH31</accession>
<evidence type="ECO:0000313" key="3">
    <source>
        <dbReference type="Proteomes" id="UP000092498"/>
    </source>
</evidence>
<dbReference type="AlphaFoldDB" id="A0A1B1AH31"/>
<gene>
    <name evidence="2" type="ORF">ATE48_08050</name>
</gene>
<sequence>MSTLLPTSWIPRPSGVLPSDPTRYGGPAVAYWITTMFLVVITARSLIHLFSPDGGAHSIATIDTSVAGGDNIVAIFGQWGASQLLLVGALWVLLLRYRGLVPFILCVLLLEPFLRAISGHLKPIVTLGTAPGAALNWFVVPVVAATLYLALCTTEKRRS</sequence>
<feature type="transmembrane region" description="Helical" evidence="1">
    <location>
        <begin position="100"/>
        <end position="121"/>
    </location>
</feature>
<organism evidence="2 3">
    <name type="scientific">Candidatus Viadribacter manganicus</name>
    <dbReference type="NCBI Taxonomy" id="1759059"/>
    <lineage>
        <taxon>Bacteria</taxon>
        <taxon>Pseudomonadati</taxon>
        <taxon>Pseudomonadota</taxon>
        <taxon>Alphaproteobacteria</taxon>
        <taxon>Hyphomonadales</taxon>
        <taxon>Hyphomonadaceae</taxon>
        <taxon>Candidatus Viadribacter</taxon>
    </lineage>
</organism>
<name>A0A1B1AH31_9PROT</name>
<dbReference type="InParanoid" id="A0A1B1AH31"/>
<evidence type="ECO:0000256" key="1">
    <source>
        <dbReference type="SAM" id="Phobius"/>
    </source>
</evidence>
<dbReference type="STRING" id="1759059.ATE48_08050"/>
<keyword evidence="1" id="KW-0472">Membrane</keyword>
<evidence type="ECO:0000313" key="2">
    <source>
        <dbReference type="EMBL" id="ANP45876.1"/>
    </source>
</evidence>
<proteinExistence type="predicted"/>
<reference evidence="2 3" key="1">
    <citation type="submission" date="2015-11" db="EMBL/GenBank/DDBJ databases">
        <title>Whole-Genome Sequence of Candidatus Oderbacter manganicum from the National Park Lower Oder Valley, Germany.</title>
        <authorList>
            <person name="Braun B."/>
            <person name="Liere K."/>
            <person name="Szewzyk U."/>
        </authorList>
    </citation>
    <scope>NUCLEOTIDE SEQUENCE [LARGE SCALE GENOMIC DNA]</scope>
    <source>
        <strain evidence="2 3">OTSz_A_272</strain>
    </source>
</reference>
<keyword evidence="3" id="KW-1185">Reference proteome</keyword>
<feature type="transmembrane region" description="Helical" evidence="1">
    <location>
        <begin position="71"/>
        <end position="93"/>
    </location>
</feature>
<dbReference type="KEGG" id="cbot:ATE48_08050"/>
<dbReference type="OrthoDB" id="7210524at2"/>